<keyword evidence="1" id="KW-1133">Transmembrane helix</keyword>
<dbReference type="InterPro" id="IPR032834">
    <property type="entry name" value="NatK-like_C"/>
</dbReference>
<dbReference type="Gene3D" id="3.30.565.10">
    <property type="entry name" value="Histidine kinase-like ATPase, C-terminal domain"/>
    <property type="match status" value="1"/>
</dbReference>
<accession>A0ABS2PN35</accession>
<dbReference type="GO" id="GO:0016301">
    <property type="term" value="F:kinase activity"/>
    <property type="evidence" value="ECO:0007669"/>
    <property type="project" value="UniProtKB-KW"/>
</dbReference>
<feature type="transmembrane region" description="Helical" evidence="1">
    <location>
        <begin position="123"/>
        <end position="140"/>
    </location>
</feature>
<keyword evidence="1" id="KW-0472">Membrane</keyword>
<feature type="transmembrane region" description="Helical" evidence="1">
    <location>
        <begin position="6"/>
        <end position="29"/>
    </location>
</feature>
<dbReference type="InterPro" id="IPR036890">
    <property type="entry name" value="HATPase_C_sf"/>
</dbReference>
<dbReference type="PANTHER" id="PTHR40448:SF1">
    <property type="entry name" value="TWO-COMPONENT SENSOR HISTIDINE KINASE"/>
    <property type="match status" value="1"/>
</dbReference>
<comment type="caution">
    <text evidence="3">The sequence shown here is derived from an EMBL/GenBank/DDBJ whole genome shotgun (WGS) entry which is preliminary data.</text>
</comment>
<feature type="transmembrane region" description="Helical" evidence="1">
    <location>
        <begin position="88"/>
        <end position="111"/>
    </location>
</feature>
<evidence type="ECO:0000259" key="2">
    <source>
        <dbReference type="Pfam" id="PF14501"/>
    </source>
</evidence>
<dbReference type="PANTHER" id="PTHR40448">
    <property type="entry name" value="TWO-COMPONENT SENSOR HISTIDINE KINASE"/>
    <property type="match status" value="1"/>
</dbReference>
<keyword evidence="4" id="KW-1185">Reference proteome</keyword>
<dbReference type="EMBL" id="JAFBEI010000039">
    <property type="protein sequence ID" value="MBM7636849.1"/>
    <property type="molecule type" value="Genomic_DNA"/>
</dbReference>
<organism evidence="3 4">
    <name type="scientific">Streptococcus saliviloxodontae</name>
    <dbReference type="NCBI Taxonomy" id="1349416"/>
    <lineage>
        <taxon>Bacteria</taxon>
        <taxon>Bacillati</taxon>
        <taxon>Bacillota</taxon>
        <taxon>Bacilli</taxon>
        <taxon>Lactobacillales</taxon>
        <taxon>Streptococcaceae</taxon>
        <taxon>Streptococcus</taxon>
    </lineage>
</organism>
<proteinExistence type="predicted"/>
<feature type="transmembrane region" description="Helical" evidence="1">
    <location>
        <begin position="161"/>
        <end position="185"/>
    </location>
</feature>
<dbReference type="Proteomes" id="UP000809081">
    <property type="component" value="Unassembled WGS sequence"/>
</dbReference>
<protein>
    <submittedName>
        <fullName evidence="3">Two-component system sensor histidine kinase AgrC</fullName>
        <ecNumber evidence="3">2.7.13.-</ecNumber>
    </submittedName>
</protein>
<dbReference type="SUPFAM" id="SSF55874">
    <property type="entry name" value="ATPase domain of HSP90 chaperone/DNA topoisomerase II/histidine kinase"/>
    <property type="match status" value="1"/>
</dbReference>
<sequence>MIDWELLRMTVAFNSFITVLNFLLIYWIYRRLTHAKVKFLLPGVLVLLEVLFINSSSTINLPFLDPLLLVIIASVYQKELPLKERLFFSVLSSVFVDIFSRFSAFYILSSYFSKDITSINHDALWLTMTYLLVIPFYFCVEYTITFDSRMYHSIVTQRNPYYWRILQCLSVSMIAYYIVVYGLLLLQELRLWPSAEITRQILVCTYGLIFLYLLSTLGKSAHKNIQDKMASEQARRVTNIEHYGNRMEQLYQEILVFEDEYKEMLEQLKKSCDSGDIDKIRATYQKLVGKNIDYYSSSHFELGRLVTIENSTLKSILSAKILEAEEKGIVISTEFPDVIKDTPMSNLDLAIVISILFDNAIEAAQRAVHPMIRMAFFKNFDSHLFIISNTTAEESINTSSIFELGMSSKGDDRGFGLSNVSQILDDYPMAMLSTSSSHFEFTQKLELLSSVV</sequence>
<gene>
    <name evidence="3" type="ORF">JOC31_001676</name>
</gene>
<feature type="domain" description="Sensor histidine kinase NatK-like C-terminal" evidence="2">
    <location>
        <begin position="345"/>
        <end position="447"/>
    </location>
</feature>
<dbReference type="Pfam" id="PF14501">
    <property type="entry name" value="HATPase_c_5"/>
    <property type="match status" value="1"/>
</dbReference>
<evidence type="ECO:0000313" key="4">
    <source>
        <dbReference type="Proteomes" id="UP000809081"/>
    </source>
</evidence>
<dbReference type="RefSeq" id="WP_205017714.1">
    <property type="nucleotide sequence ID" value="NZ_JAFBEI010000039.1"/>
</dbReference>
<keyword evidence="3" id="KW-0808">Transferase</keyword>
<evidence type="ECO:0000256" key="1">
    <source>
        <dbReference type="SAM" id="Phobius"/>
    </source>
</evidence>
<reference evidence="3 4" key="1">
    <citation type="submission" date="2021-01" db="EMBL/GenBank/DDBJ databases">
        <title>Genomic Encyclopedia of Type Strains, Phase IV (KMG-IV): sequencing the most valuable type-strain genomes for metagenomic binning, comparative biology and taxonomic classification.</title>
        <authorList>
            <person name="Goeker M."/>
        </authorList>
    </citation>
    <scope>NUCLEOTIDE SEQUENCE [LARGE SCALE GENOMIC DNA]</scope>
    <source>
        <strain evidence="3 4">DSM 27513</strain>
    </source>
</reference>
<evidence type="ECO:0000313" key="3">
    <source>
        <dbReference type="EMBL" id="MBM7636849.1"/>
    </source>
</evidence>
<keyword evidence="3" id="KW-0418">Kinase</keyword>
<dbReference type="EC" id="2.7.13.-" evidence="3"/>
<name>A0ABS2PN35_9STRE</name>
<keyword evidence="1" id="KW-0812">Transmembrane</keyword>
<feature type="transmembrane region" description="Helical" evidence="1">
    <location>
        <begin position="197"/>
        <end position="214"/>
    </location>
</feature>